<organism evidence="2 3">
    <name type="scientific">Ruthenibacterium lactatiformans</name>
    <dbReference type="NCBI Taxonomy" id="1550024"/>
    <lineage>
        <taxon>Bacteria</taxon>
        <taxon>Bacillati</taxon>
        <taxon>Bacillota</taxon>
        <taxon>Clostridia</taxon>
        <taxon>Eubacteriales</taxon>
        <taxon>Oscillospiraceae</taxon>
        <taxon>Ruthenibacterium</taxon>
    </lineage>
</organism>
<feature type="chain" id="PRO_5038982006" description="Secreted protein" evidence="1">
    <location>
        <begin position="20"/>
        <end position="74"/>
    </location>
</feature>
<evidence type="ECO:0000313" key="3">
    <source>
        <dbReference type="Proteomes" id="UP000053433"/>
    </source>
</evidence>
<accession>A0A0W7TLH3</accession>
<dbReference type="AlphaFoldDB" id="A0A0W7TLH3"/>
<evidence type="ECO:0000256" key="1">
    <source>
        <dbReference type="SAM" id="SignalP"/>
    </source>
</evidence>
<gene>
    <name evidence="2" type="ORF">ASJ35_17895</name>
</gene>
<evidence type="ECO:0000313" key="2">
    <source>
        <dbReference type="EMBL" id="KUE74681.1"/>
    </source>
</evidence>
<protein>
    <recommendedName>
        <fullName evidence="4">Secreted protein</fullName>
    </recommendedName>
</protein>
<proteinExistence type="predicted"/>
<dbReference type="Proteomes" id="UP000053433">
    <property type="component" value="Unassembled WGS sequence"/>
</dbReference>
<name>A0A0W7TLH3_9FIRM</name>
<reference evidence="2 3" key="1">
    <citation type="submission" date="2015-10" db="EMBL/GenBank/DDBJ databases">
        <title>A novel member of the family Ruminococcaceae isolated from human faeces.</title>
        <authorList>
            <person name="Shkoporov A.N."/>
            <person name="Chaplin A.V."/>
            <person name="Motuzova O.V."/>
            <person name="Kafarskaia L.I."/>
            <person name="Efimov B.A."/>
        </authorList>
    </citation>
    <scope>NUCLEOTIDE SEQUENCE [LARGE SCALE GENOMIC DNA]</scope>
    <source>
        <strain evidence="2 3">668</strain>
    </source>
</reference>
<evidence type="ECO:0008006" key="4">
    <source>
        <dbReference type="Google" id="ProtNLM"/>
    </source>
</evidence>
<keyword evidence="1" id="KW-0732">Signal</keyword>
<sequence length="74" mass="7764">MRCASFMFFTSSVPGGALCAAVCLVPAKTAKSYFLEYHILPRRGTAAQSGRPRCAGKAARPGGKISRAGALFKV</sequence>
<dbReference type="EMBL" id="LMUA01000049">
    <property type="protein sequence ID" value="KUE74681.1"/>
    <property type="molecule type" value="Genomic_DNA"/>
</dbReference>
<comment type="caution">
    <text evidence="2">The sequence shown here is derived from an EMBL/GenBank/DDBJ whole genome shotgun (WGS) entry which is preliminary data.</text>
</comment>
<feature type="signal peptide" evidence="1">
    <location>
        <begin position="1"/>
        <end position="19"/>
    </location>
</feature>